<dbReference type="eggNOG" id="COG3467">
    <property type="taxonomic scope" value="Bacteria"/>
</dbReference>
<accession>E0NPM1</accession>
<name>E0NPM1_9BACT</name>
<dbReference type="SUPFAM" id="SSF50475">
    <property type="entry name" value="FMN-binding split barrel"/>
    <property type="match status" value="1"/>
</dbReference>
<protein>
    <submittedName>
        <fullName evidence="1">Pyridoxamine 5'-phosphate oxidase family protein</fullName>
    </submittedName>
</protein>
<keyword evidence="2" id="KW-1185">Reference proteome</keyword>
<dbReference type="InterPro" id="IPR024747">
    <property type="entry name" value="Pyridox_Oxase-rel"/>
</dbReference>
<dbReference type="Pfam" id="PF12900">
    <property type="entry name" value="Pyridox_ox_2"/>
    <property type="match status" value="1"/>
</dbReference>
<reference evidence="1" key="1">
    <citation type="submission" date="2010-07" db="EMBL/GenBank/DDBJ databases">
        <authorList>
            <person name="Muzny D."/>
            <person name="Qin X."/>
            <person name="Deng J."/>
            <person name="Jiang H."/>
            <person name="Liu Y."/>
            <person name="Qu J."/>
            <person name="Song X.-Z."/>
            <person name="Zhang L."/>
            <person name="Thornton R."/>
            <person name="Coyle M."/>
            <person name="Francisco L."/>
            <person name="Jackson L."/>
            <person name="Javaid M."/>
            <person name="Korchina V."/>
            <person name="Kovar C."/>
            <person name="Mata R."/>
            <person name="Mathew T."/>
            <person name="Ngo R."/>
            <person name="Nguyen L."/>
            <person name="Nguyen N."/>
            <person name="Okwuonu G."/>
            <person name="Ongeri F."/>
            <person name="Pham C."/>
            <person name="Simmons D."/>
            <person name="Wilczek-Boney K."/>
            <person name="Hale W."/>
            <person name="Jakkamsetti A."/>
            <person name="Pham P."/>
            <person name="Ruth R."/>
            <person name="San Lucas F."/>
            <person name="Warren J."/>
            <person name="Zhang J."/>
            <person name="Zhao Z."/>
            <person name="Zhou C."/>
            <person name="Zhu D."/>
            <person name="Lee S."/>
            <person name="Bess C."/>
            <person name="Blankenburg K."/>
            <person name="Forbes L."/>
            <person name="Fu Q."/>
            <person name="Gubbala S."/>
            <person name="Hirani K."/>
            <person name="Jayaseelan J.C."/>
            <person name="Lara F."/>
            <person name="Munidasa M."/>
            <person name="Palculict T."/>
            <person name="Patil S."/>
            <person name="Pu L.-L."/>
            <person name="Saada N."/>
            <person name="Tang L."/>
            <person name="Weissenberger G."/>
            <person name="Zhu Y."/>
            <person name="Hemphill L."/>
            <person name="Shang Y."/>
            <person name="Youmans B."/>
            <person name="Ayvaz T."/>
            <person name="Ross M."/>
            <person name="Santibanez J."/>
            <person name="Aqrawi P."/>
            <person name="Gross S."/>
            <person name="Joshi V."/>
            <person name="Fowler G."/>
            <person name="Nazareth L."/>
            <person name="Reid J."/>
            <person name="Worley K."/>
            <person name="Petrosino J."/>
            <person name="Highlander S."/>
            <person name="Gibbs R."/>
        </authorList>
    </citation>
    <scope>NUCLEOTIDE SEQUENCE [LARGE SCALE GENOMIC DNA]</scope>
    <source>
        <strain evidence="1">DSM 16973</strain>
    </source>
</reference>
<evidence type="ECO:0000313" key="2">
    <source>
        <dbReference type="Proteomes" id="UP000004394"/>
    </source>
</evidence>
<dbReference type="Gene3D" id="2.30.110.10">
    <property type="entry name" value="Electron Transport, Fmn-binding Protein, Chain A"/>
    <property type="match status" value="1"/>
</dbReference>
<dbReference type="PANTHER" id="PTHR34071">
    <property type="entry name" value="5-NITROIMIDAZOLE ANTIBIOTICS RESISTANCE PROTEIN, NIMA-FAMILY-RELATED PROTEIN-RELATED"/>
    <property type="match status" value="1"/>
</dbReference>
<dbReference type="OrthoDB" id="9794935at2"/>
<dbReference type="AlphaFoldDB" id="E0NPM1"/>
<dbReference type="RefSeq" id="WP_006947800.1">
    <property type="nucleotide sequence ID" value="NZ_BAJI01000007.1"/>
</dbReference>
<dbReference type="EMBL" id="AEEI01000004">
    <property type="protein sequence ID" value="EFM02980.1"/>
    <property type="molecule type" value="Genomic_DNA"/>
</dbReference>
<proteinExistence type="predicted"/>
<sequence>MKYINETVRRRDRLMDEARARELLESREYGVLSMVTPEGDPYGIPVNMIWDGRESLYIHCAPVGRKLDALAVNPKVSVCFVGHTKPLPVKFTTEYESVVVSGTAHFHLTDEEKMDALHRLVDKYSPDFKALGDKYAHKSFHRVEVIRIDIETFSGKCKHVPTAD</sequence>
<dbReference type="PANTHER" id="PTHR34071:SF2">
    <property type="entry name" value="FLAVIN-NUCLEOTIDE-BINDING PROTEIN"/>
    <property type="match status" value="1"/>
</dbReference>
<dbReference type="Proteomes" id="UP000004394">
    <property type="component" value="Unassembled WGS sequence"/>
</dbReference>
<gene>
    <name evidence="1" type="primary">nimB</name>
    <name evidence="1" type="ORF">HMPREF0658_0122</name>
</gene>
<evidence type="ECO:0000313" key="1">
    <source>
        <dbReference type="EMBL" id="EFM02980.1"/>
    </source>
</evidence>
<dbReference type="HOGENOM" id="CLU_067890_2_1_10"/>
<comment type="caution">
    <text evidence="1">The sequence shown here is derived from an EMBL/GenBank/DDBJ whole genome shotgun (WGS) entry which is preliminary data.</text>
</comment>
<organism evidence="1 2">
    <name type="scientific">Hoylesella marshii DSM 16973 = JCM 13450</name>
    <dbReference type="NCBI Taxonomy" id="862515"/>
    <lineage>
        <taxon>Bacteria</taxon>
        <taxon>Pseudomonadati</taxon>
        <taxon>Bacteroidota</taxon>
        <taxon>Bacteroidia</taxon>
        <taxon>Bacteroidales</taxon>
        <taxon>Prevotellaceae</taxon>
        <taxon>Hoylesella</taxon>
    </lineage>
</organism>
<dbReference type="InterPro" id="IPR012349">
    <property type="entry name" value="Split_barrel_FMN-bd"/>
</dbReference>